<reference evidence="4 5" key="1">
    <citation type="submission" date="2020-07" db="EMBL/GenBank/DDBJ databases">
        <title>MOT database genomes.</title>
        <authorList>
            <person name="Joseph S."/>
            <person name="Aduse-Opoku J."/>
            <person name="Hashim A."/>
            <person name="Wade W."/>
            <person name="Curtis M."/>
        </authorList>
    </citation>
    <scope>NUCLEOTIDE SEQUENCE [LARGE SCALE GENOMIC DNA]</scope>
    <source>
        <strain evidence="4 5">CIP 106318</strain>
    </source>
</reference>
<gene>
    <name evidence="4" type="ORF">HZY85_06195</name>
</gene>
<feature type="domain" description="NodB homology" evidence="3">
    <location>
        <begin position="213"/>
        <end position="393"/>
    </location>
</feature>
<protein>
    <submittedName>
        <fullName evidence="4">Polysaccharide deacetylase family protein</fullName>
    </submittedName>
</protein>
<dbReference type="InterPro" id="IPR011330">
    <property type="entry name" value="Glyco_hydro/deAcase_b/a-brl"/>
</dbReference>
<evidence type="ECO:0000256" key="1">
    <source>
        <dbReference type="ARBA" id="ARBA00022723"/>
    </source>
</evidence>
<dbReference type="EMBL" id="JACBYF010000012">
    <property type="protein sequence ID" value="NYS47777.1"/>
    <property type="molecule type" value="Genomic_DNA"/>
</dbReference>
<evidence type="ECO:0000256" key="2">
    <source>
        <dbReference type="ARBA" id="ARBA00022801"/>
    </source>
</evidence>
<dbReference type="InterPro" id="IPR050248">
    <property type="entry name" value="Polysacc_deacetylase_ArnD"/>
</dbReference>
<dbReference type="PROSITE" id="PS51677">
    <property type="entry name" value="NODB"/>
    <property type="match status" value="1"/>
</dbReference>
<dbReference type="PANTHER" id="PTHR10587">
    <property type="entry name" value="GLYCOSYL TRANSFERASE-RELATED"/>
    <property type="match status" value="1"/>
</dbReference>
<proteinExistence type="predicted"/>
<dbReference type="Gene3D" id="3.20.20.370">
    <property type="entry name" value="Glycoside hydrolase/deacetylase"/>
    <property type="match status" value="1"/>
</dbReference>
<name>A0ABX2SZH2_9BACL</name>
<dbReference type="Pfam" id="PF01522">
    <property type="entry name" value="Polysacc_deac_1"/>
    <property type="match status" value="1"/>
</dbReference>
<keyword evidence="2" id="KW-0378">Hydrolase</keyword>
<dbReference type="Proteomes" id="UP000531840">
    <property type="component" value="Unassembled WGS sequence"/>
</dbReference>
<evidence type="ECO:0000313" key="4">
    <source>
        <dbReference type="EMBL" id="NYS47777.1"/>
    </source>
</evidence>
<dbReference type="SUPFAM" id="SSF88713">
    <property type="entry name" value="Glycoside hydrolase/deacetylase"/>
    <property type="match status" value="1"/>
</dbReference>
<evidence type="ECO:0000313" key="5">
    <source>
        <dbReference type="Proteomes" id="UP000531840"/>
    </source>
</evidence>
<comment type="caution">
    <text evidence="4">The sequence shown here is derived from an EMBL/GenBank/DDBJ whole genome shotgun (WGS) entry which is preliminary data.</text>
</comment>
<sequence>MKKLYAITIVILLVLSSFFIYYKFFYNNELNLIDNSNKNLGSYNIVKKENYILADLNTEDSDINKIIDEYKNKLIVEAEKNKDKKYVIDFDSNLYFDTIIQIRYKLISQNNDVQDIKNIIINKTSKKELLFEDIFRNNPFLLKDYFPNVNIEDVDKNIIQFEDNNILVGNKENQLVIDTKSMTNLFKNGNGIPNLYNGEVLKPKKFNYDLNKKLIAFTFDDGPLNENHIKIRNLFNEYNIPATFYVIGNLVDSRPDVVKQTYLDGHTIANHTYTHPGLPNYNLTTLSPENIRSEIEKTDDAIFKTIGVDATTSRPPGGFTNKYVEDNTVLPMIKWDVDSQDWRFKNNPSVVYKNVRPNIKPNSIVLFHDLYPSTYEAVKKLIPELIAEGYQFVDIDTLLEVKESNKKSS</sequence>
<evidence type="ECO:0000259" key="3">
    <source>
        <dbReference type="PROSITE" id="PS51677"/>
    </source>
</evidence>
<dbReference type="InterPro" id="IPR002509">
    <property type="entry name" value="NODB_dom"/>
</dbReference>
<accession>A0ABX2SZH2</accession>
<keyword evidence="5" id="KW-1185">Reference proteome</keyword>
<dbReference type="RefSeq" id="WP_179941562.1">
    <property type="nucleotide sequence ID" value="NZ_JACBYF010000012.1"/>
</dbReference>
<keyword evidence="1" id="KW-0479">Metal-binding</keyword>
<dbReference type="PANTHER" id="PTHR10587:SF133">
    <property type="entry name" value="CHITIN DEACETYLASE 1-RELATED"/>
    <property type="match status" value="1"/>
</dbReference>
<organism evidence="4 5">
    <name type="scientific">Gemelliphila palaticanis</name>
    <dbReference type="NCBI Taxonomy" id="81950"/>
    <lineage>
        <taxon>Bacteria</taxon>
        <taxon>Bacillati</taxon>
        <taxon>Bacillota</taxon>
        <taxon>Bacilli</taxon>
        <taxon>Bacillales</taxon>
        <taxon>Gemellaceae</taxon>
        <taxon>Gemelliphila</taxon>
    </lineage>
</organism>